<accession>C2BF72</accession>
<evidence type="ECO:0000259" key="9">
    <source>
        <dbReference type="Pfam" id="PF19269"/>
    </source>
</evidence>
<dbReference type="CDD" id="cd00808">
    <property type="entry name" value="GluRS_core"/>
    <property type="match status" value="1"/>
</dbReference>
<keyword evidence="2 7" id="KW-0436">Ligase</keyword>
<dbReference type="GO" id="GO:0005737">
    <property type="term" value="C:cytoplasm"/>
    <property type="evidence" value="ECO:0007669"/>
    <property type="project" value="UniProtKB-SubCell"/>
</dbReference>
<dbReference type="InterPro" id="IPR020751">
    <property type="entry name" value="aa-tRNA-synth_I_codon-bd_sub2"/>
</dbReference>
<dbReference type="NCBIfam" id="TIGR00464">
    <property type="entry name" value="gltX_bact"/>
    <property type="match status" value="1"/>
</dbReference>
<comment type="caution">
    <text evidence="7">Lacks conserved residue(s) required for the propagation of feature annotation.</text>
</comment>
<keyword evidence="7" id="KW-0963">Cytoplasm</keyword>
<dbReference type="InterPro" id="IPR014729">
    <property type="entry name" value="Rossmann-like_a/b/a_fold"/>
</dbReference>
<reference evidence="10 11" key="1">
    <citation type="submission" date="2008-10" db="EMBL/GenBank/DDBJ databases">
        <authorList>
            <person name="Qin X."/>
            <person name="Bachman B."/>
            <person name="Battles P."/>
            <person name="Bell A."/>
            <person name="Bess C."/>
            <person name="Bickham C."/>
            <person name="Chaboub L."/>
            <person name="Chen D."/>
            <person name="Coyle M."/>
            <person name="Deiros D.R."/>
            <person name="Dinh H."/>
            <person name="Forbes L."/>
            <person name="Fowler G."/>
            <person name="Francisco L."/>
            <person name="Fu Q."/>
            <person name="Gubbala S."/>
            <person name="Hale W."/>
            <person name="Han Y."/>
            <person name="Hemphill L."/>
            <person name="Highlander S.K."/>
            <person name="Hirani K."/>
            <person name="Hogues M."/>
            <person name="Jackson L."/>
            <person name="Jakkamsetti A."/>
            <person name="Javaid M."/>
            <person name="Jiang H."/>
            <person name="Korchina V."/>
            <person name="Kovar C."/>
            <person name="Lara F."/>
            <person name="Lee S."/>
            <person name="Mata R."/>
            <person name="Mathew T."/>
            <person name="Moen C."/>
            <person name="Morales K."/>
            <person name="Munidasa M."/>
            <person name="Nazareth L."/>
            <person name="Ngo R."/>
            <person name="Nguyen L."/>
            <person name="Okwuonu G."/>
            <person name="Ongeri F."/>
            <person name="Patil S."/>
            <person name="Petrosino J."/>
            <person name="Pham C."/>
            <person name="Pham P."/>
            <person name="Pu L.-L."/>
            <person name="Puazo M."/>
            <person name="Raj R."/>
            <person name="Reid J."/>
            <person name="Rouhana J."/>
            <person name="Saada N."/>
            <person name="Shang Y."/>
            <person name="Simmons D."/>
            <person name="Thornton R."/>
            <person name="Warren J."/>
            <person name="Weissenberger G."/>
            <person name="Zhang J."/>
            <person name="Zhang L."/>
            <person name="Zhou C."/>
            <person name="Zhu D."/>
            <person name="Muzny D."/>
            <person name="Worley K."/>
            <person name="Gibbs R."/>
        </authorList>
    </citation>
    <scope>NUCLEOTIDE SEQUENCE [LARGE SCALE GENOMIC DNA]</scope>
    <source>
        <strain evidence="10 11">ATCC 51172</strain>
    </source>
</reference>
<comment type="catalytic activity">
    <reaction evidence="7">
        <text>tRNA(Glu) + L-glutamate + ATP = L-glutamyl-tRNA(Glu) + AMP + diphosphate</text>
        <dbReference type="Rhea" id="RHEA:23540"/>
        <dbReference type="Rhea" id="RHEA-COMP:9663"/>
        <dbReference type="Rhea" id="RHEA-COMP:9680"/>
        <dbReference type="ChEBI" id="CHEBI:29985"/>
        <dbReference type="ChEBI" id="CHEBI:30616"/>
        <dbReference type="ChEBI" id="CHEBI:33019"/>
        <dbReference type="ChEBI" id="CHEBI:78442"/>
        <dbReference type="ChEBI" id="CHEBI:78520"/>
        <dbReference type="ChEBI" id="CHEBI:456215"/>
        <dbReference type="EC" id="6.1.1.17"/>
    </reaction>
</comment>
<keyword evidence="4 7" id="KW-0067">ATP-binding</keyword>
<dbReference type="SUPFAM" id="SSF48163">
    <property type="entry name" value="An anticodon-binding domain of class I aminoacyl-tRNA synthetases"/>
    <property type="match status" value="1"/>
</dbReference>
<evidence type="ECO:0000256" key="3">
    <source>
        <dbReference type="ARBA" id="ARBA00022741"/>
    </source>
</evidence>
<dbReference type="FunFam" id="3.40.50.620:FF:000045">
    <property type="entry name" value="Glutamate--tRNA ligase, mitochondrial"/>
    <property type="match status" value="1"/>
</dbReference>
<dbReference type="InterPro" id="IPR049940">
    <property type="entry name" value="GluQ/Sye"/>
</dbReference>
<dbReference type="PANTHER" id="PTHR43311:SF2">
    <property type="entry name" value="GLUTAMATE--TRNA LIGASE, MITOCHONDRIAL-RELATED"/>
    <property type="match status" value="1"/>
</dbReference>
<evidence type="ECO:0000256" key="5">
    <source>
        <dbReference type="ARBA" id="ARBA00022917"/>
    </source>
</evidence>
<evidence type="ECO:0000256" key="7">
    <source>
        <dbReference type="HAMAP-Rule" id="MF_00022"/>
    </source>
</evidence>
<evidence type="ECO:0000256" key="4">
    <source>
        <dbReference type="ARBA" id="ARBA00022840"/>
    </source>
</evidence>
<dbReference type="STRING" id="525254.HMPREF0072_0992"/>
<keyword evidence="5 7" id="KW-0648">Protein biosynthesis</keyword>
<dbReference type="Gene3D" id="3.40.50.620">
    <property type="entry name" value="HUPs"/>
    <property type="match status" value="1"/>
</dbReference>
<dbReference type="InterPro" id="IPR033910">
    <property type="entry name" value="GluRS_core"/>
</dbReference>
<dbReference type="InterPro" id="IPR045462">
    <property type="entry name" value="aa-tRNA-synth_I_cd-bd"/>
</dbReference>
<dbReference type="Pfam" id="PF00749">
    <property type="entry name" value="tRNA-synt_1c"/>
    <property type="match status" value="1"/>
</dbReference>
<dbReference type="eggNOG" id="COG0008">
    <property type="taxonomic scope" value="Bacteria"/>
</dbReference>
<dbReference type="Pfam" id="PF19269">
    <property type="entry name" value="Anticodon_2"/>
    <property type="match status" value="1"/>
</dbReference>
<dbReference type="PRINTS" id="PR00987">
    <property type="entry name" value="TRNASYNTHGLU"/>
</dbReference>
<comment type="similarity">
    <text evidence="1 7">Belongs to the class-I aminoacyl-tRNA synthetase family. Glutamate--tRNA ligase type 1 subfamily.</text>
</comment>
<dbReference type="GO" id="GO:0005524">
    <property type="term" value="F:ATP binding"/>
    <property type="evidence" value="ECO:0007669"/>
    <property type="project" value="UniProtKB-UniRule"/>
</dbReference>
<evidence type="ECO:0000313" key="11">
    <source>
        <dbReference type="Proteomes" id="UP000005984"/>
    </source>
</evidence>
<feature type="domain" description="Aminoacyl-tRNA synthetase class I anticodon-binding" evidence="9">
    <location>
        <begin position="353"/>
        <end position="498"/>
    </location>
</feature>
<feature type="binding site" evidence="7">
    <location>
        <position position="274"/>
    </location>
    <ligand>
        <name>ATP</name>
        <dbReference type="ChEBI" id="CHEBI:30616"/>
    </ligand>
</feature>
<evidence type="ECO:0000256" key="6">
    <source>
        <dbReference type="ARBA" id="ARBA00023146"/>
    </source>
</evidence>
<evidence type="ECO:0000313" key="10">
    <source>
        <dbReference type="EMBL" id="EEI86470.1"/>
    </source>
</evidence>
<protein>
    <recommendedName>
        <fullName evidence="7">Glutamate--tRNA ligase</fullName>
        <ecNumber evidence="7">6.1.1.17</ecNumber>
    </recommendedName>
    <alternativeName>
        <fullName evidence="7">Glutamyl-tRNA synthetase</fullName>
        <shortName evidence="7">GluRS</shortName>
    </alternativeName>
</protein>
<dbReference type="SUPFAM" id="SSF52374">
    <property type="entry name" value="Nucleotidylyl transferase"/>
    <property type="match status" value="1"/>
</dbReference>
<proteinExistence type="inferred from homology"/>
<evidence type="ECO:0000256" key="1">
    <source>
        <dbReference type="ARBA" id="ARBA00007894"/>
    </source>
</evidence>
<evidence type="ECO:0000259" key="8">
    <source>
        <dbReference type="Pfam" id="PF00749"/>
    </source>
</evidence>
<dbReference type="Proteomes" id="UP000005984">
    <property type="component" value="Unassembled WGS sequence"/>
</dbReference>
<dbReference type="EMBL" id="ABYO01000193">
    <property type="protein sequence ID" value="EEI86470.1"/>
    <property type="molecule type" value="Genomic_DNA"/>
</dbReference>
<dbReference type="InterPro" id="IPR004527">
    <property type="entry name" value="Glu-tRNA-ligase_bac/mito"/>
</dbReference>
<comment type="caution">
    <text evidence="10">The sequence shown here is derived from an EMBL/GenBank/DDBJ whole genome shotgun (WGS) entry which is preliminary data.</text>
</comment>
<dbReference type="GO" id="GO:0000049">
    <property type="term" value="F:tRNA binding"/>
    <property type="evidence" value="ECO:0007669"/>
    <property type="project" value="InterPro"/>
</dbReference>
<name>C2BF72_9FIRM</name>
<keyword evidence="11" id="KW-1185">Reference proteome</keyword>
<comment type="function">
    <text evidence="7">Catalyzes the attachment of glutamate to tRNA(Glu) in a two-step reaction: glutamate is first activated by ATP to form Glu-AMP and then transferred to the acceptor end of tRNA(Glu).</text>
</comment>
<sequence>MKNRKKKELLMSEVRVRFAPSPTGYLHIGGLRTALFNYLYARHTGGKMLLRIEDTDRTRFVEGALENLLKALKWSGVEIDEGVMLDENGHVTEKGDCGPYIQSERVKAGIYDKYIDQLIEEGKAYYCFCSQERVDKVRDQMRADGLTPKYDGLCRSIPLEEAKQRVANGEEHTVRLKLPKDYDISFNDRIKGKITFNTDDQDDQVLIKRDGYPTYHFAVVVDDHLMGITHVVRGDEWISSTPKHVYLYEAFGWQAPEYIHLPTVLNKDHKKYSKRNGDGMVEDFIEEGYTPEGLINFLSLLGWSPDSEEEIFTMEELAKQFDFDRVNKTGAVFDKKKLDWVNGHYVRELSPEELAKDIKPYMIKAGLIDESYPEDKLVLLAETWQSAIDKFSDAPELAKNYYIKSDEIEYDDDAKEAISTENAKTLFAAFLNQLDQVDEIDADFAKSVMKTIQKETGIKGKDLWFPVRAAVTGSVHGPDLSNAFLIMGKDLVKDRLEYVRDNF</sequence>
<dbReference type="HAMAP" id="MF_00022">
    <property type="entry name" value="Glu_tRNA_synth_type1"/>
    <property type="match status" value="1"/>
</dbReference>
<dbReference type="HOGENOM" id="CLU_015768_6_1_9"/>
<feature type="short sequence motif" description="'HIGH' region" evidence="7">
    <location>
        <begin position="20"/>
        <end position="30"/>
    </location>
</feature>
<keyword evidence="6 7" id="KW-0030">Aminoacyl-tRNA synthetase</keyword>
<dbReference type="GO" id="GO:0004818">
    <property type="term" value="F:glutamate-tRNA ligase activity"/>
    <property type="evidence" value="ECO:0007669"/>
    <property type="project" value="UniProtKB-UniRule"/>
</dbReference>
<dbReference type="GO" id="GO:0008270">
    <property type="term" value="F:zinc ion binding"/>
    <property type="evidence" value="ECO:0007669"/>
    <property type="project" value="InterPro"/>
</dbReference>
<keyword evidence="3 7" id="KW-0547">Nucleotide-binding</keyword>
<evidence type="ECO:0000256" key="2">
    <source>
        <dbReference type="ARBA" id="ARBA00022598"/>
    </source>
</evidence>
<dbReference type="InterPro" id="IPR000924">
    <property type="entry name" value="Glu/Gln-tRNA-synth"/>
</dbReference>
<dbReference type="EC" id="6.1.1.17" evidence="7"/>
<comment type="subcellular location">
    <subcellularLocation>
        <location evidence="7">Cytoplasm</location>
    </subcellularLocation>
</comment>
<dbReference type="AlphaFoldDB" id="C2BF72"/>
<organism evidence="10 11">
    <name type="scientific">Anaerococcus lactolyticus ATCC 51172</name>
    <dbReference type="NCBI Taxonomy" id="525254"/>
    <lineage>
        <taxon>Bacteria</taxon>
        <taxon>Bacillati</taxon>
        <taxon>Bacillota</taxon>
        <taxon>Tissierellia</taxon>
        <taxon>Tissierellales</taxon>
        <taxon>Peptoniphilaceae</taxon>
        <taxon>Anaerococcus</taxon>
    </lineage>
</organism>
<dbReference type="InterPro" id="IPR020058">
    <property type="entry name" value="Glu/Gln-tRNA-synth_Ib_cat-dom"/>
</dbReference>
<dbReference type="GO" id="GO:0006424">
    <property type="term" value="P:glutamyl-tRNA aminoacylation"/>
    <property type="evidence" value="ECO:0007669"/>
    <property type="project" value="UniProtKB-UniRule"/>
</dbReference>
<dbReference type="PANTHER" id="PTHR43311">
    <property type="entry name" value="GLUTAMATE--TRNA LIGASE"/>
    <property type="match status" value="1"/>
</dbReference>
<dbReference type="Gene3D" id="1.10.10.350">
    <property type="match status" value="1"/>
</dbReference>
<gene>
    <name evidence="7 10" type="primary">gltX</name>
    <name evidence="10" type="ORF">HMPREF0072_0992</name>
</gene>
<dbReference type="InterPro" id="IPR008925">
    <property type="entry name" value="aa_tRNA-synth_I_cd-bd_sf"/>
</dbReference>
<dbReference type="InterPro" id="IPR001412">
    <property type="entry name" value="aa-tRNA-synth_I_CS"/>
</dbReference>
<dbReference type="PROSITE" id="PS00178">
    <property type="entry name" value="AA_TRNA_LIGASE_I"/>
    <property type="match status" value="1"/>
</dbReference>
<feature type="domain" description="Glutamyl/glutaminyl-tRNA synthetase class Ib catalytic" evidence="8">
    <location>
        <begin position="13"/>
        <end position="340"/>
    </location>
</feature>
<comment type="subunit">
    <text evidence="7">Monomer.</text>
</comment>